<dbReference type="CDD" id="cd21037">
    <property type="entry name" value="MLKL_NTD"/>
    <property type="match status" value="1"/>
</dbReference>
<dbReference type="EMBL" id="JH930468">
    <property type="protein sequence ID" value="EKM60335.1"/>
    <property type="molecule type" value="Genomic_DNA"/>
</dbReference>
<dbReference type="InterPro" id="IPR036537">
    <property type="entry name" value="Adaptor_Cbl_N_dom_sf"/>
</dbReference>
<keyword evidence="3" id="KW-1185">Reference proteome</keyword>
<dbReference type="KEGG" id="pco:PHACADRAFT_203561"/>
<accession>K5WLQ6</accession>
<name>K5WLQ6_PHACS</name>
<organism evidence="2 3">
    <name type="scientific">Phanerochaete carnosa (strain HHB-10118-sp)</name>
    <name type="common">White-rot fungus</name>
    <name type="synonym">Peniophora carnosa</name>
    <dbReference type="NCBI Taxonomy" id="650164"/>
    <lineage>
        <taxon>Eukaryota</taxon>
        <taxon>Fungi</taxon>
        <taxon>Dikarya</taxon>
        <taxon>Basidiomycota</taxon>
        <taxon>Agaricomycotina</taxon>
        <taxon>Agaricomycetes</taxon>
        <taxon>Polyporales</taxon>
        <taxon>Phanerochaetaceae</taxon>
        <taxon>Phanerochaete</taxon>
    </lineage>
</organism>
<dbReference type="PROSITE" id="PS50231">
    <property type="entry name" value="RICIN_B_LECTIN"/>
    <property type="match status" value="1"/>
</dbReference>
<reference evidence="2 3" key="1">
    <citation type="journal article" date="2012" name="BMC Genomics">
        <title>Comparative genomics of the white-rot fungi, Phanerochaete carnosa and P. chrysosporium, to elucidate the genetic basis of the distinct wood types they colonize.</title>
        <authorList>
            <person name="Suzuki H."/>
            <person name="MacDonald J."/>
            <person name="Syed K."/>
            <person name="Salamov A."/>
            <person name="Hori C."/>
            <person name="Aerts A."/>
            <person name="Henrissat B."/>
            <person name="Wiebenga A."/>
            <person name="vanKuyk P.A."/>
            <person name="Barry K."/>
            <person name="Lindquist E."/>
            <person name="LaButti K."/>
            <person name="Lapidus A."/>
            <person name="Lucas S."/>
            <person name="Coutinho P."/>
            <person name="Gong Y."/>
            <person name="Samejima M."/>
            <person name="Mahadevan R."/>
            <person name="Abou-Zaid M."/>
            <person name="de Vries R.P."/>
            <person name="Igarashi K."/>
            <person name="Yadav J.S."/>
            <person name="Grigoriev I.V."/>
            <person name="Master E.R."/>
        </authorList>
    </citation>
    <scope>NUCLEOTIDE SEQUENCE [LARGE SCALE GENOMIC DNA]</scope>
    <source>
        <strain evidence="2 3">HHB-10118-sp</strain>
    </source>
</reference>
<dbReference type="OrthoDB" id="2784908at2759"/>
<dbReference type="InterPro" id="IPR059179">
    <property type="entry name" value="MLKL-like_MCAfunc"/>
</dbReference>
<dbReference type="GO" id="GO:0007166">
    <property type="term" value="P:cell surface receptor signaling pathway"/>
    <property type="evidence" value="ECO:0007669"/>
    <property type="project" value="InterPro"/>
</dbReference>
<gene>
    <name evidence="2" type="ORF">PHACADRAFT_203561</name>
</gene>
<protein>
    <recommendedName>
        <fullName evidence="1">Ricin B lectin domain-containing protein</fullName>
    </recommendedName>
</protein>
<dbReference type="InParanoid" id="K5WLQ6"/>
<dbReference type="RefSeq" id="XP_007389803.1">
    <property type="nucleotide sequence ID" value="XM_007389741.1"/>
</dbReference>
<dbReference type="Gene3D" id="2.80.10.50">
    <property type="match status" value="1"/>
</dbReference>
<feature type="domain" description="Ricin B lectin" evidence="1">
    <location>
        <begin position="254"/>
        <end position="337"/>
    </location>
</feature>
<dbReference type="GeneID" id="18912190"/>
<evidence type="ECO:0000259" key="1">
    <source>
        <dbReference type="Pfam" id="PF14200"/>
    </source>
</evidence>
<proteinExistence type="predicted"/>
<dbReference type="SUPFAM" id="SSF50370">
    <property type="entry name" value="Ricin B-like lectins"/>
    <property type="match status" value="1"/>
</dbReference>
<evidence type="ECO:0000313" key="3">
    <source>
        <dbReference type="Proteomes" id="UP000008370"/>
    </source>
</evidence>
<dbReference type="Gene3D" id="1.20.930.20">
    <property type="entry name" value="Adaptor protein Cbl, N-terminal domain"/>
    <property type="match status" value="1"/>
</dbReference>
<dbReference type="Proteomes" id="UP000008370">
    <property type="component" value="Unassembled WGS sequence"/>
</dbReference>
<dbReference type="Pfam" id="PF14200">
    <property type="entry name" value="RicinB_lectin_2"/>
    <property type="match status" value="1"/>
</dbReference>
<dbReference type="HOGENOM" id="CLU_440113_0_0_1"/>
<dbReference type="InterPro" id="IPR035992">
    <property type="entry name" value="Ricin_B-like_lectins"/>
</dbReference>
<evidence type="ECO:0000313" key="2">
    <source>
        <dbReference type="EMBL" id="EKM60335.1"/>
    </source>
</evidence>
<dbReference type="AlphaFoldDB" id="K5WLQ6"/>
<sequence>MSNSRPRVHASSLSTWQLVEPSSLQPTLGQAMAEDQSPGAIIASASTAALNSLQELLDAANTLPCIKYVASVAVKILQTIDQIKTTERELQLIGLRARNIVVAVASSCKGAGATLNSQLQNDLTQLTNTMHEILRYVQELSSRSKLKKVFYKTQDATAVRSLDNELVHSFHLFTIQSSVNLRVRQDEMIGMLKSMSIPETQPLPIKDVRLDVPEGLYIIRNSRDGSVVECEHIKSSPTFVHAYVAPCGKNVSPYQLWTIYSRRGLDFRYTIRNFATGSVLDRQLGEDGGNQVVCWSSRGGDSQTWEFMGSRQSETTDYFYLRGCNSHIVLDARCPSGDGCNYLHITEESPSGPLKWQEWCLVRLPWSSILPFPSQNPSPPIPLTGNDLPRRQFLLQNVASGWYATAIGLTDMEDSPNVIVSADAAKATRWYLLHQGAEPEARATAPAAREDLFALVARSDRRLATLDHFYSRHIQAVYRRFGPQDPAHAWRVLPAHAPGAFIFANRASGALLCQTQMTGPLATAPAKDAHNGACQWRLVDAADGELCRVLYDSSLTIIPPDLAGPPQAAMPTPATGVQKFLRTKSISHDSQRQFIESLRYEHEVIRDMLFKVGYTSLVVAPQLIRGWRDGKVHEVSVVVRDEEDALGVQRFRGKGMYNFEKCERR</sequence>
<dbReference type="InterPro" id="IPR000772">
    <property type="entry name" value="Ricin_B_lectin"/>
</dbReference>